<dbReference type="AlphaFoldDB" id="A0A5C3KB33"/>
<name>A0A5C3KB33_COPMA</name>
<proteinExistence type="predicted"/>
<evidence type="ECO:0000313" key="2">
    <source>
        <dbReference type="Proteomes" id="UP000307440"/>
    </source>
</evidence>
<dbReference type="Proteomes" id="UP000307440">
    <property type="component" value="Unassembled WGS sequence"/>
</dbReference>
<organism evidence="1 2">
    <name type="scientific">Coprinopsis marcescibilis</name>
    <name type="common">Agaric fungus</name>
    <name type="synonym">Psathyrella marcescibilis</name>
    <dbReference type="NCBI Taxonomy" id="230819"/>
    <lineage>
        <taxon>Eukaryota</taxon>
        <taxon>Fungi</taxon>
        <taxon>Dikarya</taxon>
        <taxon>Basidiomycota</taxon>
        <taxon>Agaricomycotina</taxon>
        <taxon>Agaricomycetes</taxon>
        <taxon>Agaricomycetidae</taxon>
        <taxon>Agaricales</taxon>
        <taxon>Agaricineae</taxon>
        <taxon>Psathyrellaceae</taxon>
        <taxon>Coprinopsis</taxon>
    </lineage>
</organism>
<gene>
    <name evidence="1" type="ORF">FA15DRAFT_676174</name>
</gene>
<reference evidence="1 2" key="1">
    <citation type="journal article" date="2019" name="Nat. Ecol. Evol.">
        <title>Megaphylogeny resolves global patterns of mushroom evolution.</title>
        <authorList>
            <person name="Varga T."/>
            <person name="Krizsan K."/>
            <person name="Foldi C."/>
            <person name="Dima B."/>
            <person name="Sanchez-Garcia M."/>
            <person name="Sanchez-Ramirez S."/>
            <person name="Szollosi G.J."/>
            <person name="Szarkandi J.G."/>
            <person name="Papp V."/>
            <person name="Albert L."/>
            <person name="Andreopoulos W."/>
            <person name="Angelini C."/>
            <person name="Antonin V."/>
            <person name="Barry K.W."/>
            <person name="Bougher N.L."/>
            <person name="Buchanan P."/>
            <person name="Buyck B."/>
            <person name="Bense V."/>
            <person name="Catcheside P."/>
            <person name="Chovatia M."/>
            <person name="Cooper J."/>
            <person name="Damon W."/>
            <person name="Desjardin D."/>
            <person name="Finy P."/>
            <person name="Geml J."/>
            <person name="Haridas S."/>
            <person name="Hughes K."/>
            <person name="Justo A."/>
            <person name="Karasinski D."/>
            <person name="Kautmanova I."/>
            <person name="Kiss B."/>
            <person name="Kocsube S."/>
            <person name="Kotiranta H."/>
            <person name="LaButti K.M."/>
            <person name="Lechner B.E."/>
            <person name="Liimatainen K."/>
            <person name="Lipzen A."/>
            <person name="Lukacs Z."/>
            <person name="Mihaltcheva S."/>
            <person name="Morgado L.N."/>
            <person name="Niskanen T."/>
            <person name="Noordeloos M.E."/>
            <person name="Ohm R.A."/>
            <person name="Ortiz-Santana B."/>
            <person name="Ovrebo C."/>
            <person name="Racz N."/>
            <person name="Riley R."/>
            <person name="Savchenko A."/>
            <person name="Shiryaev A."/>
            <person name="Soop K."/>
            <person name="Spirin V."/>
            <person name="Szebenyi C."/>
            <person name="Tomsovsky M."/>
            <person name="Tulloss R.E."/>
            <person name="Uehling J."/>
            <person name="Grigoriev I.V."/>
            <person name="Vagvolgyi C."/>
            <person name="Papp T."/>
            <person name="Martin F.M."/>
            <person name="Miettinen O."/>
            <person name="Hibbett D.S."/>
            <person name="Nagy L.G."/>
        </authorList>
    </citation>
    <scope>NUCLEOTIDE SEQUENCE [LARGE SCALE GENOMIC DNA]</scope>
    <source>
        <strain evidence="1 2">CBS 121175</strain>
    </source>
</reference>
<dbReference type="OrthoDB" id="3006153at2759"/>
<protein>
    <submittedName>
        <fullName evidence="1">Uncharacterized protein</fullName>
    </submittedName>
</protein>
<accession>A0A5C3KB33</accession>
<sequence length="228" mass="24785">MTEALTSFEWTSTLQGWLQRAAVYDSAPHKSSGAFTPPDGSQLEFIVLRSSQGQDTGFTLAIFNLNTSPAQHLAIDAAGHLHMLAKADAARFVALAREVTELVDRTGTSWWSVRTPVTCRPIERIIIPRFRGNTSHVIPGPTDADAVQSGAEENVDVSVSAFSFKERRLRPEGEGADGKLLPESVWELIGASLEAEKGLPPPGVDADDKDEVVLKYVKDVLISQVRGY</sequence>
<keyword evidence="2" id="KW-1185">Reference proteome</keyword>
<dbReference type="EMBL" id="ML210535">
    <property type="protein sequence ID" value="TFK17295.1"/>
    <property type="molecule type" value="Genomic_DNA"/>
</dbReference>
<evidence type="ECO:0000313" key="1">
    <source>
        <dbReference type="EMBL" id="TFK17295.1"/>
    </source>
</evidence>